<feature type="domain" description="Helicase C-terminal" evidence="3">
    <location>
        <begin position="306"/>
        <end position="460"/>
    </location>
</feature>
<dbReference type="GO" id="GO:0005524">
    <property type="term" value="F:ATP binding"/>
    <property type="evidence" value="ECO:0007669"/>
    <property type="project" value="InterPro"/>
</dbReference>
<accession>A0A2U2RHA8</accession>
<dbReference type="EMBL" id="QFKX01000006">
    <property type="protein sequence ID" value="PWH05211.1"/>
    <property type="molecule type" value="Genomic_DNA"/>
</dbReference>
<reference evidence="4 5" key="1">
    <citation type="submission" date="2018-05" db="EMBL/GenBank/DDBJ databases">
        <title>Brachybacterium sp. M1HQ-2T, whole genome shotgun sequence.</title>
        <authorList>
            <person name="Tuo L."/>
        </authorList>
    </citation>
    <scope>NUCLEOTIDE SEQUENCE [LARGE SCALE GENOMIC DNA]</scope>
    <source>
        <strain evidence="4 5">M1HQ-2</strain>
    </source>
</reference>
<dbReference type="OrthoDB" id="9760715at2"/>
<dbReference type="SMART" id="SM00490">
    <property type="entry name" value="HELICc"/>
    <property type="match status" value="1"/>
</dbReference>
<evidence type="ECO:0000313" key="4">
    <source>
        <dbReference type="EMBL" id="PWH05211.1"/>
    </source>
</evidence>
<dbReference type="CDD" id="cd18793">
    <property type="entry name" value="SF2_C_SNF"/>
    <property type="match status" value="1"/>
</dbReference>
<dbReference type="SUPFAM" id="SSF52540">
    <property type="entry name" value="P-loop containing nucleoside triphosphate hydrolases"/>
    <property type="match status" value="2"/>
</dbReference>
<protein>
    <recommendedName>
        <fullName evidence="6">Helicase</fullName>
    </recommendedName>
</protein>
<dbReference type="InterPro" id="IPR027417">
    <property type="entry name" value="P-loop_NTPase"/>
</dbReference>
<evidence type="ECO:0008006" key="6">
    <source>
        <dbReference type="Google" id="ProtNLM"/>
    </source>
</evidence>
<dbReference type="InterPro" id="IPR049730">
    <property type="entry name" value="SNF2/RAD54-like_C"/>
</dbReference>
<dbReference type="Gene3D" id="3.40.50.300">
    <property type="entry name" value="P-loop containing nucleotide triphosphate hydrolases"/>
    <property type="match status" value="1"/>
</dbReference>
<dbReference type="GO" id="GO:0006281">
    <property type="term" value="P:DNA repair"/>
    <property type="evidence" value="ECO:0007669"/>
    <property type="project" value="TreeGrafter"/>
</dbReference>
<dbReference type="SMART" id="SM00487">
    <property type="entry name" value="DEXDc"/>
    <property type="match status" value="1"/>
</dbReference>
<organism evidence="4 5">
    <name type="scientific">Brachybacterium endophyticum</name>
    <dbReference type="NCBI Taxonomy" id="2182385"/>
    <lineage>
        <taxon>Bacteria</taxon>
        <taxon>Bacillati</taxon>
        <taxon>Actinomycetota</taxon>
        <taxon>Actinomycetes</taxon>
        <taxon>Micrococcales</taxon>
        <taxon>Dermabacteraceae</taxon>
        <taxon>Brachybacterium</taxon>
    </lineage>
</organism>
<comment type="caution">
    <text evidence="4">The sequence shown here is derived from an EMBL/GenBank/DDBJ whole genome shotgun (WGS) entry which is preliminary data.</text>
</comment>
<dbReference type="PANTHER" id="PTHR45766:SF6">
    <property type="entry name" value="SWI_SNF-RELATED MATRIX-ASSOCIATED ACTIN-DEPENDENT REGULATOR OF CHROMATIN SUBFAMILY A-LIKE PROTEIN 1"/>
    <property type="match status" value="1"/>
</dbReference>
<dbReference type="Proteomes" id="UP000245590">
    <property type="component" value="Unassembled WGS sequence"/>
</dbReference>
<dbReference type="InterPro" id="IPR014001">
    <property type="entry name" value="Helicase_ATP-bd"/>
</dbReference>
<sequence>MVTTPPPFQPTPFPYQLDGACAAVWNGHTLIADEPGLGKTIQALLAARIMNTSRVLIICPPILVTNWEKETRRTRNAECINGDILSITAGSKTPEQLLGAGYVIAPDSLVTARRPLEDLLAAWAPDLLIVDEAHRFKSPTARRTKSILRLKNAAAHRIALTGTPIVSSPLDVLPILRILGKLEPIAPTGQEFVAEYTTPAPWKGGRLPITSKLPQLHQLLADHVWTRRTKADVLPQLPTKLRALHHVTPDPAAIRAAHADLDDTIDTWLERHPNPTDEQISELVADALPFTSQLRRATGLAKVPAAVDWISTHLDGAPGDPLIVWTIHRDVTHALAAQIASDRPETHVRVLDGATGHQARAEAVEAYQDGSVDVLIGQIVAAGVGLTLTRGSTALFAETDWTPANVVQAEDRQHRIGQTRPVQITTLIAEHTLDARIHQVLGRTISVLDDLTPGSDHHVTHGSTDTTGPRDIIRQLITDRLTTRQETAA</sequence>
<proteinExistence type="predicted"/>
<dbReference type="InterPro" id="IPR038718">
    <property type="entry name" value="SNF2-like_sf"/>
</dbReference>
<evidence type="ECO:0000313" key="5">
    <source>
        <dbReference type="Proteomes" id="UP000245590"/>
    </source>
</evidence>
<dbReference type="PROSITE" id="PS51192">
    <property type="entry name" value="HELICASE_ATP_BIND_1"/>
    <property type="match status" value="1"/>
</dbReference>
<dbReference type="PROSITE" id="PS51194">
    <property type="entry name" value="HELICASE_CTER"/>
    <property type="match status" value="1"/>
</dbReference>
<evidence type="ECO:0000256" key="1">
    <source>
        <dbReference type="ARBA" id="ARBA00022801"/>
    </source>
</evidence>
<dbReference type="Pfam" id="PF00176">
    <property type="entry name" value="SNF2-rel_dom"/>
    <property type="match status" value="1"/>
</dbReference>
<gene>
    <name evidence="4" type="ORF">DEO23_14115</name>
</gene>
<dbReference type="InterPro" id="IPR000330">
    <property type="entry name" value="SNF2_N"/>
</dbReference>
<keyword evidence="1" id="KW-0378">Hydrolase</keyword>
<dbReference type="GO" id="GO:0016787">
    <property type="term" value="F:hydrolase activity"/>
    <property type="evidence" value="ECO:0007669"/>
    <property type="project" value="UniProtKB-KW"/>
</dbReference>
<evidence type="ECO:0000259" key="2">
    <source>
        <dbReference type="PROSITE" id="PS51192"/>
    </source>
</evidence>
<evidence type="ECO:0000259" key="3">
    <source>
        <dbReference type="PROSITE" id="PS51194"/>
    </source>
</evidence>
<feature type="domain" description="Helicase ATP-binding" evidence="2">
    <location>
        <begin position="20"/>
        <end position="182"/>
    </location>
</feature>
<name>A0A2U2RHA8_9MICO</name>
<dbReference type="Pfam" id="PF00271">
    <property type="entry name" value="Helicase_C"/>
    <property type="match status" value="1"/>
</dbReference>
<dbReference type="GO" id="GO:0031297">
    <property type="term" value="P:replication fork processing"/>
    <property type="evidence" value="ECO:0007669"/>
    <property type="project" value="TreeGrafter"/>
</dbReference>
<keyword evidence="5" id="KW-1185">Reference proteome</keyword>
<dbReference type="AlphaFoldDB" id="A0A2U2RHA8"/>
<dbReference type="Gene3D" id="3.40.50.10810">
    <property type="entry name" value="Tandem AAA-ATPase domain"/>
    <property type="match status" value="1"/>
</dbReference>
<dbReference type="InterPro" id="IPR001650">
    <property type="entry name" value="Helicase_C-like"/>
</dbReference>
<dbReference type="PANTHER" id="PTHR45766">
    <property type="entry name" value="DNA ANNEALING HELICASE AND ENDONUCLEASE ZRANB3 FAMILY MEMBER"/>
    <property type="match status" value="1"/>
</dbReference>